<name>A0A431U983_9BACT</name>
<accession>A0A431U983</accession>
<sequence length="140" mass="14406">MQNLSPEHLAEIARQLGSISAFLGGFAAAFLGTLLTQNTPQRVLRWAVASAAVSSVAFIVTVVAMTKLVMVLHPQAPANVAKGGIMGARVAGMLCFLLGTYTLMASIGLSGWLRSRRMGLVTSALAGLGALLITLLLAGG</sequence>
<comment type="caution">
    <text evidence="2">The sequence shown here is derived from an EMBL/GenBank/DDBJ whole genome shotgun (WGS) entry which is preliminary data.</text>
</comment>
<feature type="transmembrane region" description="Helical" evidence="1">
    <location>
        <begin position="46"/>
        <end position="70"/>
    </location>
</feature>
<feature type="transmembrane region" description="Helical" evidence="1">
    <location>
        <begin position="120"/>
        <end position="139"/>
    </location>
</feature>
<gene>
    <name evidence="2" type="ORF">EJV47_03170</name>
</gene>
<proteinExistence type="predicted"/>
<evidence type="ECO:0000256" key="1">
    <source>
        <dbReference type="SAM" id="Phobius"/>
    </source>
</evidence>
<reference evidence="2 3" key="1">
    <citation type="submission" date="2018-12" db="EMBL/GenBank/DDBJ databases">
        <title>Hymenobacter gummosus sp. nov., isolated from a spring.</title>
        <authorList>
            <person name="Nie L."/>
        </authorList>
    </citation>
    <scope>NUCLEOTIDE SEQUENCE [LARGE SCALE GENOMIC DNA]</scope>
    <source>
        <strain evidence="2 3">KCTC 52166</strain>
    </source>
</reference>
<keyword evidence="3" id="KW-1185">Reference proteome</keyword>
<dbReference type="RefSeq" id="WP_126691676.1">
    <property type="nucleotide sequence ID" value="NZ_RXOF01000001.1"/>
</dbReference>
<dbReference type="OrthoDB" id="1163149at2"/>
<feature type="transmembrane region" description="Helical" evidence="1">
    <location>
        <begin position="90"/>
        <end position="113"/>
    </location>
</feature>
<keyword evidence="1" id="KW-1133">Transmembrane helix</keyword>
<evidence type="ECO:0000313" key="3">
    <source>
        <dbReference type="Proteomes" id="UP000282184"/>
    </source>
</evidence>
<dbReference type="EMBL" id="RXOF01000001">
    <property type="protein sequence ID" value="RTQ53749.1"/>
    <property type="molecule type" value="Genomic_DNA"/>
</dbReference>
<protein>
    <submittedName>
        <fullName evidence="2">Uncharacterized protein</fullName>
    </submittedName>
</protein>
<keyword evidence="1" id="KW-0812">Transmembrane</keyword>
<dbReference type="Proteomes" id="UP000282184">
    <property type="component" value="Unassembled WGS sequence"/>
</dbReference>
<evidence type="ECO:0000313" key="2">
    <source>
        <dbReference type="EMBL" id="RTQ53749.1"/>
    </source>
</evidence>
<dbReference type="AlphaFoldDB" id="A0A431U983"/>
<organism evidence="2 3">
    <name type="scientific">Hymenobacter gummosus</name>
    <dbReference type="NCBI Taxonomy" id="1776032"/>
    <lineage>
        <taxon>Bacteria</taxon>
        <taxon>Pseudomonadati</taxon>
        <taxon>Bacteroidota</taxon>
        <taxon>Cytophagia</taxon>
        <taxon>Cytophagales</taxon>
        <taxon>Hymenobacteraceae</taxon>
        <taxon>Hymenobacter</taxon>
    </lineage>
</organism>
<keyword evidence="1" id="KW-0472">Membrane</keyword>
<feature type="transmembrane region" description="Helical" evidence="1">
    <location>
        <begin position="12"/>
        <end position="34"/>
    </location>
</feature>